<dbReference type="PANTHER" id="PTHR18957:SF0">
    <property type="entry name" value="CENTLEIN"/>
    <property type="match status" value="1"/>
</dbReference>
<dbReference type="eggNOG" id="ENOG502QRVC">
    <property type="taxonomic scope" value="Eukaryota"/>
</dbReference>
<dbReference type="GeneTree" id="ENSGT00440000034932"/>
<dbReference type="STRING" id="7897.ENSLACP00000015664"/>
<dbReference type="InParanoid" id="H3B193"/>
<dbReference type="EMBL" id="AFYH01033581">
    <property type="status" value="NOT_ANNOTATED_CDS"/>
    <property type="molecule type" value="Genomic_DNA"/>
</dbReference>
<name>H3B193_LATCH</name>
<accession>H3B193</accession>
<dbReference type="EMBL" id="AFYH01033583">
    <property type="status" value="NOT_ANNOTATED_CDS"/>
    <property type="molecule type" value="Genomic_DNA"/>
</dbReference>
<evidence type="ECO:0000313" key="2">
    <source>
        <dbReference type="Ensembl" id="ENSLACP00000015664.1"/>
    </source>
</evidence>
<dbReference type="EMBL" id="AFYH01033584">
    <property type="status" value="NOT_ANNOTATED_CDS"/>
    <property type="molecule type" value="Genomic_DNA"/>
</dbReference>
<dbReference type="GO" id="GO:0005814">
    <property type="term" value="C:centriole"/>
    <property type="evidence" value="ECO:0007669"/>
    <property type="project" value="TreeGrafter"/>
</dbReference>
<dbReference type="EMBL" id="AFYH01033582">
    <property type="status" value="NOT_ANNOTATED_CDS"/>
    <property type="molecule type" value="Genomic_DNA"/>
</dbReference>
<proteinExistence type="predicted"/>
<dbReference type="OMA" id="QDSEWHQ"/>
<protein>
    <recommendedName>
        <fullName evidence="4">Centlein</fullName>
    </recommendedName>
</protein>
<dbReference type="HOGENOM" id="CLU_067972_0_0_1"/>
<dbReference type="Proteomes" id="UP000008672">
    <property type="component" value="Unassembled WGS sequence"/>
</dbReference>
<reference evidence="3" key="1">
    <citation type="submission" date="2011-08" db="EMBL/GenBank/DDBJ databases">
        <title>The draft genome of Latimeria chalumnae.</title>
        <authorList>
            <person name="Di Palma F."/>
            <person name="Alfoldi J."/>
            <person name="Johnson J."/>
            <person name="Berlin A."/>
            <person name="Gnerre S."/>
            <person name="Jaffe D."/>
            <person name="MacCallum I."/>
            <person name="Young S."/>
            <person name="Walker B.J."/>
            <person name="Lander E."/>
            <person name="Lindblad-Toh K."/>
        </authorList>
    </citation>
    <scope>NUCLEOTIDE SEQUENCE [LARGE SCALE GENOMIC DNA]</scope>
    <source>
        <strain evidence="3">Wild caught</strain>
    </source>
</reference>
<feature type="region of interest" description="Disordered" evidence="1">
    <location>
        <begin position="1"/>
        <end position="49"/>
    </location>
</feature>
<evidence type="ECO:0000313" key="3">
    <source>
        <dbReference type="Proteomes" id="UP000008672"/>
    </source>
</evidence>
<dbReference type="PANTHER" id="PTHR18957">
    <property type="entry name" value="CENTLEIN"/>
    <property type="match status" value="1"/>
</dbReference>
<dbReference type="Ensembl" id="ENSLACT00000015772.1">
    <property type="protein sequence ID" value="ENSLACP00000015664.1"/>
    <property type="gene ID" value="ENSLACG00000013790.1"/>
</dbReference>
<dbReference type="GO" id="GO:0010457">
    <property type="term" value="P:centriole-centriole cohesion"/>
    <property type="evidence" value="ECO:0007669"/>
    <property type="project" value="TreeGrafter"/>
</dbReference>
<keyword evidence="3" id="KW-1185">Reference proteome</keyword>
<organism evidence="2 3">
    <name type="scientific">Latimeria chalumnae</name>
    <name type="common">Coelacanth</name>
    <dbReference type="NCBI Taxonomy" id="7897"/>
    <lineage>
        <taxon>Eukaryota</taxon>
        <taxon>Metazoa</taxon>
        <taxon>Chordata</taxon>
        <taxon>Craniata</taxon>
        <taxon>Vertebrata</taxon>
        <taxon>Euteleostomi</taxon>
        <taxon>Coelacanthiformes</taxon>
        <taxon>Coelacanthidae</taxon>
        <taxon>Latimeria</taxon>
    </lineage>
</organism>
<feature type="compositionally biased region" description="Polar residues" evidence="1">
    <location>
        <begin position="24"/>
        <end position="35"/>
    </location>
</feature>
<sequence>MTSDLAEFQRQREELERQLDQMKEQLTQATRSAETTPAKPSKSTELEVKQLQSKLKNSANEMAKHTSSIKALKNDILEKEQQMREQQEKVARMERDINMKRQLIEDLKSRVKACQETDKTYKEMLRDLEKKVKALTEECSNKKTSIDSLKQRLNIVTKEKTHYDHMYCKVKDELDKKNQKLCDLEAKVIEVESTMTQLEATASQQLHALASYSHSGEKCVTVSPNLGTANDSQEQLRKKTMVKLVAKELQNCVQETRTQIRRTKKRQSSQGCLSKQSINRAQFLAASILNISQSDLEEILDAEEGKESEETKAAIRSDQKWLNQIQEILKGQAQLSVCNAMTNT</sequence>
<dbReference type="InterPro" id="IPR038810">
    <property type="entry name" value="CNTLN"/>
</dbReference>
<evidence type="ECO:0008006" key="4">
    <source>
        <dbReference type="Google" id="ProtNLM"/>
    </source>
</evidence>
<dbReference type="Gene3D" id="1.20.5.170">
    <property type="match status" value="1"/>
</dbReference>
<dbReference type="GO" id="GO:0005813">
    <property type="term" value="C:centrosome"/>
    <property type="evidence" value="ECO:0007669"/>
    <property type="project" value="TreeGrafter"/>
</dbReference>
<reference evidence="2" key="3">
    <citation type="submission" date="2025-09" db="UniProtKB">
        <authorList>
            <consortium name="Ensembl"/>
        </authorList>
    </citation>
    <scope>IDENTIFICATION</scope>
</reference>
<reference evidence="2" key="2">
    <citation type="submission" date="2025-08" db="UniProtKB">
        <authorList>
            <consortium name="Ensembl"/>
        </authorList>
    </citation>
    <scope>IDENTIFICATION</scope>
</reference>
<evidence type="ECO:0000256" key="1">
    <source>
        <dbReference type="SAM" id="MobiDB-lite"/>
    </source>
</evidence>
<dbReference type="AlphaFoldDB" id="H3B193"/>
<feature type="compositionally biased region" description="Basic and acidic residues" evidence="1">
    <location>
        <begin position="7"/>
        <end position="23"/>
    </location>
</feature>